<keyword evidence="2 7" id="KW-0378">Hydrolase</keyword>
<dbReference type="CDD" id="cd08598">
    <property type="entry name" value="PI-PLC1c_yeast"/>
    <property type="match status" value="1"/>
</dbReference>
<evidence type="ECO:0000256" key="3">
    <source>
        <dbReference type="ARBA" id="ARBA00022963"/>
    </source>
</evidence>
<evidence type="ECO:0000256" key="4">
    <source>
        <dbReference type="ARBA" id="ARBA00023098"/>
    </source>
</evidence>
<dbReference type="PANTHER" id="PTHR10336:SF82">
    <property type="entry name" value="PHOSPHOINOSITIDE PHOSPHOLIPASE C"/>
    <property type="match status" value="1"/>
</dbReference>
<dbReference type="InterPro" id="IPR017946">
    <property type="entry name" value="PLC-like_Pdiesterase_TIM-brl"/>
</dbReference>
<dbReference type="GO" id="GO:0016042">
    <property type="term" value="P:lipid catabolic process"/>
    <property type="evidence" value="ECO:0007669"/>
    <property type="project" value="UniProtKB-KW"/>
</dbReference>
<feature type="compositionally biased region" description="Basic residues" evidence="8">
    <location>
        <begin position="1"/>
        <end position="11"/>
    </location>
</feature>
<evidence type="ECO:0000313" key="11">
    <source>
        <dbReference type="Proteomes" id="UP000256645"/>
    </source>
</evidence>
<dbReference type="EC" id="3.1.4.11" evidence="7"/>
<dbReference type="InterPro" id="IPR001711">
    <property type="entry name" value="PLipase_C_Pinositol-sp_Y"/>
</dbReference>
<accession>A0A3D8QJT4</accession>
<dbReference type="GO" id="GO:0004435">
    <property type="term" value="F:phosphatidylinositol-4,5-bisphosphate phospholipase C activity"/>
    <property type="evidence" value="ECO:0007669"/>
    <property type="project" value="UniProtKB-EC"/>
</dbReference>
<dbReference type="PROSITE" id="PS50008">
    <property type="entry name" value="PIPLC_Y_DOMAIN"/>
    <property type="match status" value="1"/>
</dbReference>
<dbReference type="Proteomes" id="UP000256645">
    <property type="component" value="Unassembled WGS sequence"/>
</dbReference>
<feature type="region of interest" description="Disordered" evidence="8">
    <location>
        <begin position="350"/>
        <end position="383"/>
    </location>
</feature>
<comment type="function">
    <text evidence="6">The production of the second messenger molecules diacylglycerol (DAG) and inositol 1,4,5-trisphosphate (IP3) is mediated by activated phosphatidylinositol-specific phospholipase C enzymes.</text>
</comment>
<dbReference type="PRINTS" id="PR00390">
    <property type="entry name" value="PHPHLIPASEC"/>
</dbReference>
<keyword evidence="3 7" id="KW-0442">Lipid degradation</keyword>
<dbReference type="EMBL" id="PDLM01000014">
    <property type="protein sequence ID" value="RDW62039.1"/>
    <property type="molecule type" value="Genomic_DNA"/>
</dbReference>
<keyword evidence="11" id="KW-1185">Reference proteome</keyword>
<dbReference type="AlphaFoldDB" id="A0A3D8QJT4"/>
<evidence type="ECO:0000256" key="1">
    <source>
        <dbReference type="ARBA" id="ARBA00001195"/>
    </source>
</evidence>
<evidence type="ECO:0000313" key="10">
    <source>
        <dbReference type="EMBL" id="RDW62039.1"/>
    </source>
</evidence>
<reference evidence="10 11" key="1">
    <citation type="journal article" date="2018" name="IMA Fungus">
        <title>IMA Genome-F 9: Draft genome sequence of Annulohypoxylon stygium, Aspergillus mulundensis, Berkeleyomyces basicola (syn. Thielaviopsis basicola), Ceratocystis smalleyi, two Cercospora beticola strains, Coleophoma cylindrospora, Fusarium fracticaudum, Phialophora cf. hyalina, and Morchella septimelata.</title>
        <authorList>
            <person name="Wingfield B.D."/>
            <person name="Bills G.F."/>
            <person name="Dong Y."/>
            <person name="Huang W."/>
            <person name="Nel W.J."/>
            <person name="Swalarsk-Parry B.S."/>
            <person name="Vaghefi N."/>
            <person name="Wilken P.M."/>
            <person name="An Z."/>
            <person name="de Beer Z.W."/>
            <person name="De Vos L."/>
            <person name="Chen L."/>
            <person name="Duong T.A."/>
            <person name="Gao Y."/>
            <person name="Hammerbacher A."/>
            <person name="Kikkert J.R."/>
            <person name="Li Y."/>
            <person name="Li H."/>
            <person name="Li K."/>
            <person name="Li Q."/>
            <person name="Liu X."/>
            <person name="Ma X."/>
            <person name="Naidoo K."/>
            <person name="Pethybridge S.J."/>
            <person name="Sun J."/>
            <person name="Steenkamp E.T."/>
            <person name="van der Nest M.A."/>
            <person name="van Wyk S."/>
            <person name="Wingfield M.J."/>
            <person name="Xiong C."/>
            <person name="Yue Q."/>
            <person name="Zhang X."/>
        </authorList>
    </citation>
    <scope>NUCLEOTIDE SEQUENCE [LARGE SCALE GENOMIC DNA]</scope>
    <source>
        <strain evidence="10 11">BP6252</strain>
    </source>
</reference>
<evidence type="ECO:0000256" key="5">
    <source>
        <dbReference type="ARBA" id="ARBA00023224"/>
    </source>
</evidence>
<dbReference type="Pfam" id="PF00388">
    <property type="entry name" value="PI-PLC-X"/>
    <property type="match status" value="1"/>
</dbReference>
<feature type="region of interest" description="Disordered" evidence="8">
    <location>
        <begin position="1"/>
        <end position="22"/>
    </location>
</feature>
<dbReference type="PROSITE" id="PS50007">
    <property type="entry name" value="PIPLC_X_DOMAIN"/>
    <property type="match status" value="1"/>
</dbReference>
<keyword evidence="5" id="KW-0807">Transducer</keyword>
<evidence type="ECO:0000256" key="6">
    <source>
        <dbReference type="ARBA" id="ARBA00059664"/>
    </source>
</evidence>
<dbReference type="InterPro" id="IPR000909">
    <property type="entry name" value="PLipase_C_PInositol-sp_X_dom"/>
</dbReference>
<organism evidence="10 11">
    <name type="scientific">Coleophoma cylindrospora</name>
    <dbReference type="NCBI Taxonomy" id="1849047"/>
    <lineage>
        <taxon>Eukaryota</taxon>
        <taxon>Fungi</taxon>
        <taxon>Dikarya</taxon>
        <taxon>Ascomycota</taxon>
        <taxon>Pezizomycotina</taxon>
        <taxon>Leotiomycetes</taxon>
        <taxon>Helotiales</taxon>
        <taxon>Dermateaceae</taxon>
        <taxon>Coleophoma</taxon>
    </lineage>
</organism>
<dbReference type="STRING" id="1849047.A0A3D8QJT4"/>
<feature type="region of interest" description="Disordered" evidence="8">
    <location>
        <begin position="211"/>
        <end position="233"/>
    </location>
</feature>
<feature type="compositionally biased region" description="Basic and acidic residues" evidence="8">
    <location>
        <begin position="211"/>
        <end position="223"/>
    </location>
</feature>
<dbReference type="InterPro" id="IPR035892">
    <property type="entry name" value="C2_domain_sf"/>
</dbReference>
<dbReference type="FunFam" id="3.20.20.190:FF:000039">
    <property type="entry name" value="Phosphoinositide phospholipase C"/>
    <property type="match status" value="1"/>
</dbReference>
<comment type="caution">
    <text evidence="10">The sequence shown here is derived from an EMBL/GenBank/DDBJ whole genome shotgun (WGS) entry which is preliminary data.</text>
</comment>
<feature type="region of interest" description="Disordered" evidence="8">
    <location>
        <begin position="153"/>
        <end position="186"/>
    </location>
</feature>
<gene>
    <name evidence="10" type="ORF">BP6252_11472</name>
</gene>
<dbReference type="CDD" id="cd00275">
    <property type="entry name" value="C2_PLC_like"/>
    <property type="match status" value="1"/>
</dbReference>
<dbReference type="Gene3D" id="3.20.20.190">
    <property type="entry name" value="Phosphatidylinositol (PI) phosphodiesterase"/>
    <property type="match status" value="2"/>
</dbReference>
<dbReference type="SMART" id="SM00149">
    <property type="entry name" value="PLCYc"/>
    <property type="match status" value="1"/>
</dbReference>
<proteinExistence type="predicted"/>
<dbReference type="Gene3D" id="2.60.40.150">
    <property type="entry name" value="C2 domain"/>
    <property type="match status" value="1"/>
</dbReference>
<evidence type="ECO:0000256" key="2">
    <source>
        <dbReference type="ARBA" id="ARBA00022801"/>
    </source>
</evidence>
<evidence type="ECO:0000256" key="7">
    <source>
        <dbReference type="RuleBase" id="RU361133"/>
    </source>
</evidence>
<feature type="compositionally biased region" description="Polar residues" evidence="8">
    <location>
        <begin position="157"/>
        <end position="172"/>
    </location>
</feature>
<evidence type="ECO:0000256" key="8">
    <source>
        <dbReference type="SAM" id="MobiDB-lite"/>
    </source>
</evidence>
<dbReference type="SMART" id="SM00148">
    <property type="entry name" value="PLCXc"/>
    <property type="match status" value="1"/>
</dbReference>
<name>A0A3D8QJT4_9HELO</name>
<dbReference type="Pfam" id="PF00387">
    <property type="entry name" value="PI-PLC-Y"/>
    <property type="match status" value="1"/>
</dbReference>
<evidence type="ECO:0000259" key="9">
    <source>
        <dbReference type="PROSITE" id="PS50008"/>
    </source>
</evidence>
<dbReference type="GO" id="GO:0051209">
    <property type="term" value="P:release of sequestered calcium ion into cytosol"/>
    <property type="evidence" value="ECO:0007669"/>
    <property type="project" value="TreeGrafter"/>
</dbReference>
<protein>
    <recommendedName>
        <fullName evidence="7">Phosphoinositide phospholipase C</fullName>
        <ecNumber evidence="7">3.1.4.11</ecNumber>
    </recommendedName>
</protein>
<dbReference type="OrthoDB" id="269822at2759"/>
<dbReference type="SUPFAM" id="SSF51695">
    <property type="entry name" value="PLC-like phosphodiesterases"/>
    <property type="match status" value="1"/>
</dbReference>
<dbReference type="GO" id="GO:0048015">
    <property type="term" value="P:phosphatidylinositol-mediated signaling"/>
    <property type="evidence" value="ECO:0007669"/>
    <property type="project" value="TreeGrafter"/>
</dbReference>
<sequence>MISPSHNKHLRPLTGRGGGLGDSETPAHQTYLCDAIQARLKEVFEKLCAPRSTITKEQFGRFLSEIQNQTIELNQDEYKLEEFLQVIYYNGGFQAIRPVKAEDKDLTKPISNYYISSSHNTYLSGNQLASKSSTEAYKNVLTRGCRCIEIDVHNGESPDSVSDKGSTFSTSPKPEHKRHLSGSTLSSRAGAMLEKMEEKYIKAKHVLGEKTGKDAHIHGDRSPPMESTLSLPLQDPIDRPPSSRSMRVGEPLVLHGWTFTTPVGFRAVCRAIKETAFVNSKLPIIVSLEVHADLEQQEIMVDIMKEEWRGFLVDQPHPECDPNQRLPRLEELTEKILIKVKKASADSTRPIVGASTLAPRDVRDHGDSGQSGSEDERAAGKKKVKIHPSLSNLGIYTHSEHFTSFESRSAKKPPHVFSIGEKQILELHEKKQSEMFSHNRDYFMRAYPAGFRFDSSNLDPSVFWRKGVQMVALNWQMWDEGMMLNEGMFAGEHGWVLKPSGYRSHDAATNQADAIQHKTLDLRVTIFGGQHVPLPEHEDNEKDFYPFIKCELHVEKQEERTGEPIEGGGRAKEGEYKQRTAYKNGDHPDFGREGVSLEFMGIPKVVEELSFISITPSPSVQPFSYTATKGHAPEGFVTSRAYACDGPRICSRQSWIERPLASATSIAGYFVKPDAGARFPLPITSPVTSSSSDFTTYHVTPLFKIEDKNYVNDTLAAWACIRLDRLQHGYRFVNLLNAKGQPTEGLLLVKIEKTLR</sequence>
<feature type="domain" description="PI-PLC Y-box" evidence="9">
    <location>
        <begin position="390"/>
        <end position="503"/>
    </location>
</feature>
<comment type="catalytic activity">
    <reaction evidence="1 7">
        <text>a 1,2-diacyl-sn-glycero-3-phospho-(1D-myo-inositol-4,5-bisphosphate) + H2O = 1D-myo-inositol 1,4,5-trisphosphate + a 1,2-diacyl-sn-glycerol + H(+)</text>
        <dbReference type="Rhea" id="RHEA:33179"/>
        <dbReference type="ChEBI" id="CHEBI:15377"/>
        <dbReference type="ChEBI" id="CHEBI:15378"/>
        <dbReference type="ChEBI" id="CHEBI:17815"/>
        <dbReference type="ChEBI" id="CHEBI:58456"/>
        <dbReference type="ChEBI" id="CHEBI:203600"/>
        <dbReference type="EC" id="3.1.4.11"/>
    </reaction>
</comment>
<dbReference type="InterPro" id="IPR001192">
    <property type="entry name" value="PI-PLC_fam"/>
</dbReference>
<dbReference type="PANTHER" id="PTHR10336">
    <property type="entry name" value="PHOSPHOINOSITIDE-SPECIFIC PHOSPHOLIPASE C FAMILY PROTEIN"/>
    <property type="match status" value="1"/>
</dbReference>
<keyword evidence="4 7" id="KW-0443">Lipid metabolism</keyword>